<dbReference type="Proteomes" id="UP000580130">
    <property type="component" value="Unassembled WGS sequence"/>
</dbReference>
<evidence type="ECO:0000313" key="1">
    <source>
        <dbReference type="EMBL" id="NME57852.1"/>
    </source>
</evidence>
<accession>A0A848CLY2</accession>
<organism evidence="1 2">
    <name type="scientific">Dorea formicigenerans</name>
    <dbReference type="NCBI Taxonomy" id="39486"/>
    <lineage>
        <taxon>Bacteria</taxon>
        <taxon>Bacillati</taxon>
        <taxon>Bacillota</taxon>
        <taxon>Clostridia</taxon>
        <taxon>Lachnospirales</taxon>
        <taxon>Lachnospiraceae</taxon>
        <taxon>Dorea</taxon>
    </lineage>
</organism>
<dbReference type="EMBL" id="JABAFX010000027">
    <property type="protein sequence ID" value="NME57852.1"/>
    <property type="molecule type" value="Genomic_DNA"/>
</dbReference>
<gene>
    <name evidence="1" type="ORF">HF855_10600</name>
</gene>
<reference evidence="1 2" key="1">
    <citation type="submission" date="2020-04" db="EMBL/GenBank/DDBJ databases">
        <authorList>
            <person name="Hitch T.C.A."/>
            <person name="Wylensek D."/>
            <person name="Clavel T."/>
        </authorList>
    </citation>
    <scope>NUCLEOTIDE SEQUENCE [LARGE SCALE GENOMIC DNA]</scope>
    <source>
        <strain evidence="1 2">BSM-383-APC-5F</strain>
    </source>
</reference>
<comment type="caution">
    <text evidence="1">The sequence shown here is derived from an EMBL/GenBank/DDBJ whole genome shotgun (WGS) entry which is preliminary data.</text>
</comment>
<evidence type="ECO:0000313" key="2">
    <source>
        <dbReference type="Proteomes" id="UP000580130"/>
    </source>
</evidence>
<name>A0A848CLY2_9FIRM</name>
<sequence length="136" mass="16260">MEKYRVQLGIEAIAHIEVLRRHDTNSNPENVLELLEEYIRFRENKEFKEVIDSLSLKNYSTEFIRSYLEDSSQISKKECNKFKAVLQEEQIDLLYLEFLSKYHGKEDLFGIVIDRDCDSHPIKQMERVVKKCKEKN</sequence>
<protein>
    <submittedName>
        <fullName evidence="1">Uncharacterized protein</fullName>
    </submittedName>
</protein>
<proteinExistence type="predicted"/>
<dbReference type="AlphaFoldDB" id="A0A848CLY2"/>